<sequence length="194" mass="20895">MMLHIQEQTRGRIQILIPMARKGVRVLSFVILMMAVCVSSDFAHDKAQCQDQLLGLSSCLEYVTGDVKTPTPSCCTELSKDLINNTLCLCILVRDRNEPNLGFKLNATLALRLPSFCHVKSKATDCPDLLHLAPNSPEAQVFKQFGSSPSAGDPNTSSSSKSSSSKSSVFGQATLGSVAGVSLWLVLSVFVMSN</sequence>
<dbReference type="PANTHER" id="PTHR33044">
    <property type="entry name" value="BIFUNCTIONAL INHIBITOR/LIPID-TRANSFER PROTEIN/SEED STORAGE 2S ALBUMIN SUPERFAMILY PROTEIN-RELATED"/>
    <property type="match status" value="1"/>
</dbReference>
<evidence type="ECO:0000256" key="1">
    <source>
        <dbReference type="ARBA" id="ARBA00004609"/>
    </source>
</evidence>
<evidence type="ECO:0000256" key="2">
    <source>
        <dbReference type="ARBA" id="ARBA00009748"/>
    </source>
</evidence>
<dbReference type="SUPFAM" id="SSF47699">
    <property type="entry name" value="Bifunctional inhibitor/lipid-transfer protein/seed storage 2S albumin"/>
    <property type="match status" value="1"/>
</dbReference>
<gene>
    <name evidence="12" type="ORF">OLEA9_A077724</name>
</gene>
<dbReference type="CDD" id="cd00010">
    <property type="entry name" value="AAI_LTSS"/>
    <property type="match status" value="1"/>
</dbReference>
<dbReference type="InterPro" id="IPR036312">
    <property type="entry name" value="Bifun_inhib/LTP/seed_sf"/>
</dbReference>
<dbReference type="Proteomes" id="UP000594638">
    <property type="component" value="Unassembled WGS sequence"/>
</dbReference>
<dbReference type="Gene3D" id="1.10.110.10">
    <property type="entry name" value="Plant lipid-transfer and hydrophobic proteins"/>
    <property type="match status" value="1"/>
</dbReference>
<proteinExistence type="inferred from homology"/>
<evidence type="ECO:0000256" key="3">
    <source>
        <dbReference type="ARBA" id="ARBA00022475"/>
    </source>
</evidence>
<dbReference type="EMBL" id="CACTIH010009047">
    <property type="protein sequence ID" value="CAA3021024.1"/>
    <property type="molecule type" value="Genomic_DNA"/>
</dbReference>
<dbReference type="Gramene" id="OE9A077724T1">
    <property type="protein sequence ID" value="OE9A077724C1"/>
    <property type="gene ID" value="OE9A077724"/>
</dbReference>
<dbReference type="GO" id="GO:0005886">
    <property type="term" value="C:plasma membrane"/>
    <property type="evidence" value="ECO:0007669"/>
    <property type="project" value="UniProtKB-SubCell"/>
</dbReference>
<dbReference type="OrthoDB" id="1938537at2759"/>
<accession>A0A8S0UUY1</accession>
<keyword evidence="8" id="KW-0449">Lipoprotein</keyword>
<name>A0A8S0UUY1_OLEEU</name>
<dbReference type="GO" id="GO:0098552">
    <property type="term" value="C:side of membrane"/>
    <property type="evidence" value="ECO:0007669"/>
    <property type="project" value="UniProtKB-KW"/>
</dbReference>
<feature type="compositionally biased region" description="Polar residues" evidence="9">
    <location>
        <begin position="145"/>
        <end position="156"/>
    </location>
</feature>
<keyword evidence="10" id="KW-0472">Membrane</keyword>
<dbReference type="Pfam" id="PF14368">
    <property type="entry name" value="LTP_2"/>
    <property type="match status" value="1"/>
</dbReference>
<keyword evidence="7" id="KW-0325">Glycoprotein</keyword>
<protein>
    <submittedName>
        <fullName evidence="12">YLS3-like</fullName>
    </submittedName>
</protein>
<reference evidence="12 13" key="1">
    <citation type="submission" date="2019-12" db="EMBL/GenBank/DDBJ databases">
        <authorList>
            <person name="Alioto T."/>
            <person name="Alioto T."/>
            <person name="Gomez Garrido J."/>
        </authorList>
    </citation>
    <scope>NUCLEOTIDE SEQUENCE [LARGE SCALE GENOMIC DNA]</scope>
</reference>
<dbReference type="InterPro" id="IPR016140">
    <property type="entry name" value="Bifunc_inhib/LTP/seed_store"/>
</dbReference>
<keyword evidence="13" id="KW-1185">Reference proteome</keyword>
<evidence type="ECO:0000256" key="9">
    <source>
        <dbReference type="SAM" id="MobiDB-lite"/>
    </source>
</evidence>
<keyword evidence="4" id="KW-0336">GPI-anchor</keyword>
<dbReference type="InterPro" id="IPR043325">
    <property type="entry name" value="LTSS"/>
</dbReference>
<comment type="caution">
    <text evidence="12">The sequence shown here is derived from an EMBL/GenBank/DDBJ whole genome shotgun (WGS) entry which is preliminary data.</text>
</comment>
<keyword evidence="6" id="KW-1015">Disulfide bond</keyword>
<feature type="region of interest" description="Disordered" evidence="9">
    <location>
        <begin position="144"/>
        <end position="165"/>
    </location>
</feature>
<evidence type="ECO:0000256" key="5">
    <source>
        <dbReference type="ARBA" id="ARBA00022729"/>
    </source>
</evidence>
<dbReference type="SMART" id="SM00499">
    <property type="entry name" value="AAI"/>
    <property type="match status" value="1"/>
</dbReference>
<feature type="transmembrane region" description="Helical" evidence="10">
    <location>
        <begin position="169"/>
        <end position="192"/>
    </location>
</feature>
<dbReference type="AlphaFoldDB" id="A0A8S0UUY1"/>
<comment type="subcellular location">
    <subcellularLocation>
        <location evidence="1">Cell membrane</location>
        <topology evidence="1">Lipid-anchor</topology>
        <topology evidence="1">GPI-anchor</topology>
    </subcellularLocation>
</comment>
<organism evidence="12 13">
    <name type="scientific">Olea europaea subsp. europaea</name>
    <dbReference type="NCBI Taxonomy" id="158383"/>
    <lineage>
        <taxon>Eukaryota</taxon>
        <taxon>Viridiplantae</taxon>
        <taxon>Streptophyta</taxon>
        <taxon>Embryophyta</taxon>
        <taxon>Tracheophyta</taxon>
        <taxon>Spermatophyta</taxon>
        <taxon>Magnoliopsida</taxon>
        <taxon>eudicotyledons</taxon>
        <taxon>Gunneridae</taxon>
        <taxon>Pentapetalae</taxon>
        <taxon>asterids</taxon>
        <taxon>lamiids</taxon>
        <taxon>Lamiales</taxon>
        <taxon>Oleaceae</taxon>
        <taxon>Oleeae</taxon>
        <taxon>Olea</taxon>
    </lineage>
</organism>
<keyword evidence="10" id="KW-1133">Transmembrane helix</keyword>
<feature type="domain" description="Bifunctional inhibitor/plant lipid transfer protein/seed storage helical" evidence="11">
    <location>
        <begin position="49"/>
        <end position="126"/>
    </location>
</feature>
<evidence type="ECO:0000259" key="11">
    <source>
        <dbReference type="SMART" id="SM00499"/>
    </source>
</evidence>
<evidence type="ECO:0000313" key="12">
    <source>
        <dbReference type="EMBL" id="CAA3021024.1"/>
    </source>
</evidence>
<evidence type="ECO:0000256" key="7">
    <source>
        <dbReference type="ARBA" id="ARBA00023180"/>
    </source>
</evidence>
<evidence type="ECO:0000256" key="10">
    <source>
        <dbReference type="SAM" id="Phobius"/>
    </source>
</evidence>
<comment type="similarity">
    <text evidence="2">Belongs to the plant LTP family.</text>
</comment>
<keyword evidence="3" id="KW-1003">Cell membrane</keyword>
<keyword evidence="10" id="KW-0812">Transmembrane</keyword>
<keyword evidence="5" id="KW-0732">Signal</keyword>
<evidence type="ECO:0000313" key="13">
    <source>
        <dbReference type="Proteomes" id="UP000594638"/>
    </source>
</evidence>
<evidence type="ECO:0000256" key="6">
    <source>
        <dbReference type="ARBA" id="ARBA00023157"/>
    </source>
</evidence>
<evidence type="ECO:0000256" key="8">
    <source>
        <dbReference type="ARBA" id="ARBA00023288"/>
    </source>
</evidence>
<evidence type="ECO:0000256" key="4">
    <source>
        <dbReference type="ARBA" id="ARBA00022622"/>
    </source>
</evidence>